<reference evidence="1 2" key="1">
    <citation type="journal article" date="2022" name="New Phytol.">
        <title>Ecological generalism drives hyperdiversity of secondary metabolite gene clusters in xylarialean endophytes.</title>
        <authorList>
            <person name="Franco M.E.E."/>
            <person name="Wisecaver J.H."/>
            <person name="Arnold A.E."/>
            <person name="Ju Y.M."/>
            <person name="Slot J.C."/>
            <person name="Ahrendt S."/>
            <person name="Moore L.P."/>
            <person name="Eastman K.E."/>
            <person name="Scott K."/>
            <person name="Konkel Z."/>
            <person name="Mondo S.J."/>
            <person name="Kuo A."/>
            <person name="Hayes R.D."/>
            <person name="Haridas S."/>
            <person name="Andreopoulos B."/>
            <person name="Riley R."/>
            <person name="LaButti K."/>
            <person name="Pangilinan J."/>
            <person name="Lipzen A."/>
            <person name="Amirebrahimi M."/>
            <person name="Yan J."/>
            <person name="Adam C."/>
            <person name="Keymanesh K."/>
            <person name="Ng V."/>
            <person name="Louie K."/>
            <person name="Northen T."/>
            <person name="Drula E."/>
            <person name="Henrissat B."/>
            <person name="Hsieh H.M."/>
            <person name="Youens-Clark K."/>
            <person name="Lutzoni F."/>
            <person name="Miadlikowska J."/>
            <person name="Eastwood D.C."/>
            <person name="Hamelin R.C."/>
            <person name="Grigoriev I.V."/>
            <person name="U'Ren J.M."/>
        </authorList>
    </citation>
    <scope>NUCLEOTIDE SEQUENCE [LARGE SCALE GENOMIC DNA]</scope>
    <source>
        <strain evidence="1 2">CBS 119005</strain>
    </source>
</reference>
<gene>
    <name evidence="1" type="ORF">F4820DRAFT_470140</name>
</gene>
<dbReference type="Proteomes" id="UP001497700">
    <property type="component" value="Unassembled WGS sequence"/>
</dbReference>
<accession>A0ACB9ZEL8</accession>
<keyword evidence="2" id="KW-1185">Reference proteome</keyword>
<organism evidence="1 2">
    <name type="scientific">Hypoxylon rubiginosum</name>
    <dbReference type="NCBI Taxonomy" id="110542"/>
    <lineage>
        <taxon>Eukaryota</taxon>
        <taxon>Fungi</taxon>
        <taxon>Dikarya</taxon>
        <taxon>Ascomycota</taxon>
        <taxon>Pezizomycotina</taxon>
        <taxon>Sordariomycetes</taxon>
        <taxon>Xylariomycetidae</taxon>
        <taxon>Xylariales</taxon>
        <taxon>Hypoxylaceae</taxon>
        <taxon>Hypoxylon</taxon>
    </lineage>
</organism>
<comment type="caution">
    <text evidence="1">The sequence shown here is derived from an EMBL/GenBank/DDBJ whole genome shotgun (WGS) entry which is preliminary data.</text>
</comment>
<proteinExistence type="predicted"/>
<protein>
    <submittedName>
        <fullName evidence="1">Uncharacterized protein</fullName>
    </submittedName>
</protein>
<evidence type="ECO:0000313" key="1">
    <source>
        <dbReference type="EMBL" id="KAI4870016.1"/>
    </source>
</evidence>
<evidence type="ECO:0000313" key="2">
    <source>
        <dbReference type="Proteomes" id="UP001497700"/>
    </source>
</evidence>
<dbReference type="EMBL" id="MU393426">
    <property type="protein sequence ID" value="KAI4870016.1"/>
    <property type="molecule type" value="Genomic_DNA"/>
</dbReference>
<sequence length="557" mass="62257">MTIIITELNNFVRGTPLECAMDSVSNQLIITDSLLRQLDIVRNTSVIMDSTPAHLDARDVSSDSRVSSAANKLTVITLDSLPGEIHLLILDSLRDEADWKTIISLGAASKKWSQIAAPYTAIPIGLDDWQAYAIQTYSDEDADGEDCVIEDGQYYTVSPIQKVCFKLGQPNCRPDWIKVLPTAVFMGPPWVVLTSKNPKTRGRLEQVLSPLGHILSWDLREQIILGVLHSTYDEIRDGYKDDLYDDAEFALILATCVGLEHIQPPHILGQYFGTLSRMVIQCAGRQTQEDVESGQVCMLGQLKRLELTDLYRQIEVLDVIDMLYLPKIQDIRLQGLVNTLREGSRGDPSPSTNKPIQRPIDLTLDDCPGLTDNGLACILASCPRIRTLYLDSYFDQPGETTPVCFTGALDTYGQNLEFLWLDTNPYGSGLAQVPGQAQRLLRAINKMRNLRTLMLCREDFDDVKSLGSMLPSSLRELMVIGHRDKKKDKGDKGASLGLDRDSLFSLIHHPDLPNLEIVLVISPDSSKYCNWRKFVNYCKEFRHLPPSVGVTLPKVPN</sequence>
<name>A0ACB9ZEL8_9PEZI</name>